<dbReference type="InterPro" id="IPR018108">
    <property type="entry name" value="MCP_transmembrane"/>
</dbReference>
<dbReference type="PANTHER" id="PTHR46388">
    <property type="entry name" value="NHL REPEAT-CONTAINING PROTEIN 2"/>
    <property type="match status" value="1"/>
</dbReference>
<feature type="repeat" description="Solcar" evidence="7">
    <location>
        <begin position="39"/>
        <end position="125"/>
    </location>
</feature>
<evidence type="ECO:0000256" key="1">
    <source>
        <dbReference type="ARBA" id="ARBA00004141"/>
    </source>
</evidence>
<feature type="repeat" description="Solcar" evidence="7">
    <location>
        <begin position="228"/>
        <end position="318"/>
    </location>
</feature>
<dbReference type="Gene3D" id="1.50.40.10">
    <property type="entry name" value="Mitochondrial carrier domain"/>
    <property type="match status" value="1"/>
</dbReference>
<dbReference type="PROSITE" id="PS50920">
    <property type="entry name" value="SOLCAR"/>
    <property type="match status" value="3"/>
</dbReference>
<dbReference type="SUPFAM" id="SSF103506">
    <property type="entry name" value="Mitochondrial carrier"/>
    <property type="match status" value="1"/>
</dbReference>
<dbReference type="Pfam" id="PF01436">
    <property type="entry name" value="NHL"/>
    <property type="match status" value="1"/>
</dbReference>
<feature type="repeat" description="Solcar" evidence="7">
    <location>
        <begin position="134"/>
        <end position="219"/>
    </location>
</feature>
<dbReference type="CDD" id="cd14951">
    <property type="entry name" value="NHL-2_like"/>
    <property type="match status" value="1"/>
</dbReference>
<dbReference type="InterPro" id="IPR045302">
    <property type="entry name" value="NHL2_NHL_rpt_dom"/>
</dbReference>
<dbReference type="InterPro" id="IPR023395">
    <property type="entry name" value="MCP_dom_sf"/>
</dbReference>
<dbReference type="InterPro" id="IPR036249">
    <property type="entry name" value="Thioredoxin-like_sf"/>
</dbReference>
<evidence type="ECO:0000256" key="4">
    <source>
        <dbReference type="ARBA" id="ARBA00022692"/>
    </source>
</evidence>
<feature type="transmembrane region" description="Helical" evidence="9">
    <location>
        <begin position="234"/>
        <end position="251"/>
    </location>
</feature>
<dbReference type="Pfam" id="PF00153">
    <property type="entry name" value="Mito_carr"/>
    <property type="match status" value="3"/>
</dbReference>
<dbReference type="InterPro" id="IPR001258">
    <property type="entry name" value="NHL_repeat"/>
</dbReference>
<feature type="transmembrane region" description="Helical" evidence="9">
    <location>
        <begin position="191"/>
        <end position="213"/>
    </location>
</feature>
<keyword evidence="9" id="KW-1133">Transmembrane helix</keyword>
<evidence type="ECO:0000256" key="5">
    <source>
        <dbReference type="ARBA" id="ARBA00022737"/>
    </source>
</evidence>
<proteinExistence type="evidence at transcript level"/>
<dbReference type="InterPro" id="IPR002067">
    <property type="entry name" value="MCP"/>
</dbReference>
<dbReference type="SUPFAM" id="SSF52833">
    <property type="entry name" value="Thioredoxin-like"/>
    <property type="match status" value="1"/>
</dbReference>
<gene>
    <name evidence="11" type="primary">NHLRC2</name>
</gene>
<dbReference type="PANTHER" id="PTHR46388:SF2">
    <property type="entry name" value="NHL REPEAT-CONTAINING PROTEIN 2"/>
    <property type="match status" value="1"/>
</dbReference>
<dbReference type="OrthoDB" id="273823at2759"/>
<evidence type="ECO:0000256" key="8">
    <source>
        <dbReference type="PROSITE-ProRule" id="PRU00504"/>
    </source>
</evidence>
<sequence>MTYATDKSKIQDQPFPLPLSNDTSTKSVAKVIEKKFSKRDVITSLFAGACAGALAKTVIAPLDRTKIMFQVSNTPFTYAKAIENLSKSYTQYGLRSWWRGNSAMMARVIPYAAIQFTAHEEIKRLLGSVNHETLPPLKRLLAGSMAGATAVILTYPLDMVRARMAVSNFSKYKSLRHTFATIYKEEGIRTFYNGFIPTVIGILPYAGVSFFVYESLKKHYYNNNNHEILIINRLLFGAIAGACGQTVTYPMDIVRRRMQIDGIDGKGYIYKNIFWTLSHVLKTEGFIKGFYKGLSINWIKGPIAVGISFATYDTTKLFINQIKKKLKMFNKISLKSIDYLGAVNANPDDFEKLTQVFLEDIELCNIKVPEFDFGFQWLNVKEKLQFNKDLKGKLCVLDFFTYCCINCMHILPDLHDLEESFSVQDGLVVLGIHSAKFQNEKILSNILSAVIRYDISHPVVNDPNAVLWNEMNIQCWPTLVVVSPIGQVLLYLVGEGHRNFLFNFVEFALKKYRNKGLLSSHALPIQLEKSSLKFKNLRYPGKLTASPCGKMLAVSDSGHHQVLIIERNGYVVKRIGTGFPGFKDGEAHVSQFSSPQGLSWIENVIFVADTENHSIREINVANWITKTIVGNGKQGKDKEGGKLGIEQEISSPWDVVVGASPGSDTTDCVNNCLYIAVAGTHQIWCYFLKDGLWLKKGHQKKEVALRFAGSGEEENRNNSYPTKASFAQPSGLAIIKNQLFVADSESSSIRSVDLKTGAVKGVVGADRDPTNLFSYGDVDGIGLNAKLQHPLDVAAVNGHLYVADSYNHKIKVVNMSNLSCTTLAGNGVVGIKNGDFLSAEFNEPGGIICLDDTIYIADTNNHLIRVLNLTTRLVSTVSVINLLEILETDNFDGFPVAVSKTSEKLLVGANTSVTVLDHKKCNLSSHSTFFLHVSLPTGFHYTDEVDSKWQLTLSSEAVIDVKTGTLNKDEISLTIPPGFSFVLIKVELILYMCSENGLCHMKQYVLHQSLINDYNAGNSIVTSFLAF</sequence>
<feature type="transmembrane region" description="Helical" evidence="9">
    <location>
        <begin position="140"/>
        <end position="157"/>
    </location>
</feature>
<evidence type="ECO:0000256" key="7">
    <source>
        <dbReference type="PROSITE-ProRule" id="PRU00282"/>
    </source>
</evidence>
<dbReference type="EMBL" id="HAAD01002456">
    <property type="protein sequence ID" value="CDG68688.1"/>
    <property type="molecule type" value="mRNA"/>
</dbReference>
<evidence type="ECO:0000256" key="6">
    <source>
        <dbReference type="ARBA" id="ARBA00023136"/>
    </source>
</evidence>
<dbReference type="SUPFAM" id="SSF101898">
    <property type="entry name" value="NHL repeat"/>
    <property type="match status" value="1"/>
</dbReference>
<keyword evidence="6 7" id="KW-0472">Membrane</keyword>
<dbReference type="Gene3D" id="3.40.30.10">
    <property type="entry name" value="Glutaredoxin"/>
    <property type="match status" value="1"/>
</dbReference>
<dbReference type="AlphaFoldDB" id="T2M8T8"/>
<dbReference type="Pfam" id="PF13905">
    <property type="entry name" value="Thioredoxin_8"/>
    <property type="match status" value="1"/>
</dbReference>
<keyword evidence="3" id="KW-0813">Transport</keyword>
<protein>
    <submittedName>
        <fullName evidence="11">NHL repeat-containing protein 2</fullName>
    </submittedName>
</protein>
<evidence type="ECO:0000259" key="10">
    <source>
        <dbReference type="Pfam" id="PF13905"/>
    </source>
</evidence>
<name>T2M8T8_HYDVU</name>
<evidence type="ECO:0000256" key="2">
    <source>
        <dbReference type="ARBA" id="ARBA00006375"/>
    </source>
</evidence>
<feature type="domain" description="Thioredoxin-like fold" evidence="10">
    <location>
        <begin position="392"/>
        <end position="488"/>
    </location>
</feature>
<comment type="similarity">
    <text evidence="2">Belongs to the mitochondrial carrier (TC 2.A.29) family.</text>
</comment>
<keyword evidence="4 7" id="KW-0812">Transmembrane</keyword>
<dbReference type="PRINTS" id="PR00926">
    <property type="entry name" value="MITOCARRIER"/>
</dbReference>
<feature type="repeat" description="NHL" evidence="8">
    <location>
        <begin position="787"/>
        <end position="816"/>
    </location>
</feature>
<accession>T2M8T8</accession>
<evidence type="ECO:0000313" key="11">
    <source>
        <dbReference type="EMBL" id="CDG68688.1"/>
    </source>
</evidence>
<dbReference type="Gene3D" id="2.120.10.30">
    <property type="entry name" value="TolB, C-terminal domain"/>
    <property type="match status" value="2"/>
</dbReference>
<keyword evidence="5" id="KW-0677">Repeat</keyword>
<evidence type="ECO:0000256" key="9">
    <source>
        <dbReference type="SAM" id="Phobius"/>
    </source>
</evidence>
<feature type="non-terminal residue" evidence="11">
    <location>
        <position position="1"/>
    </location>
</feature>
<dbReference type="InterPro" id="IPR012336">
    <property type="entry name" value="Thioredoxin-like_fold"/>
</dbReference>
<dbReference type="GO" id="GO:0055085">
    <property type="term" value="P:transmembrane transport"/>
    <property type="evidence" value="ECO:0007669"/>
    <property type="project" value="InterPro"/>
</dbReference>
<dbReference type="GO" id="GO:0016020">
    <property type="term" value="C:membrane"/>
    <property type="evidence" value="ECO:0007669"/>
    <property type="project" value="UniProtKB-SubCell"/>
</dbReference>
<organism evidence="11">
    <name type="scientific">Hydra vulgaris</name>
    <name type="common">Hydra</name>
    <name type="synonym">Hydra attenuata</name>
    <dbReference type="NCBI Taxonomy" id="6087"/>
    <lineage>
        <taxon>Eukaryota</taxon>
        <taxon>Metazoa</taxon>
        <taxon>Cnidaria</taxon>
        <taxon>Hydrozoa</taxon>
        <taxon>Hydroidolina</taxon>
        <taxon>Anthoathecata</taxon>
        <taxon>Aplanulata</taxon>
        <taxon>Hydridae</taxon>
        <taxon>Hydra</taxon>
    </lineage>
</organism>
<evidence type="ECO:0000256" key="3">
    <source>
        <dbReference type="ARBA" id="ARBA00022448"/>
    </source>
</evidence>
<reference evidence="11" key="1">
    <citation type="journal article" date="2013" name="Genome Biol. Evol.">
        <title>Punctuated emergences of genetic and phenotypic innovations in eumetazoan, bilaterian, euteleostome, and hominidae ancestors.</title>
        <authorList>
            <person name="Wenger Y."/>
            <person name="Galliot B."/>
        </authorList>
    </citation>
    <scope>NUCLEOTIDE SEQUENCE</scope>
    <source>
        <tissue evidence="11">Whole animals</tissue>
    </source>
</reference>
<comment type="subcellular location">
    <subcellularLocation>
        <location evidence="1">Membrane</location>
        <topology evidence="1">Multi-pass membrane protein</topology>
    </subcellularLocation>
</comment>
<dbReference type="PROSITE" id="PS51125">
    <property type="entry name" value="NHL"/>
    <property type="match status" value="1"/>
</dbReference>
<dbReference type="InterPro" id="IPR011042">
    <property type="entry name" value="6-blade_b-propeller_TolB-like"/>
</dbReference>